<dbReference type="PANTHER" id="PTHR36151:SF3">
    <property type="entry name" value="ER-BOUND OXYGENASE MPAB_MPAB'_RUBBER OXYGENASE CATALYTIC DOMAIN-CONTAINING PROTEIN"/>
    <property type="match status" value="1"/>
</dbReference>
<protein>
    <submittedName>
        <fullName evidence="2">Unannotated protein</fullName>
    </submittedName>
</protein>
<feature type="domain" description="ER-bound oxygenase mpaB/mpaB'/Rubber oxygenase catalytic" evidence="1">
    <location>
        <begin position="21"/>
        <end position="241"/>
    </location>
</feature>
<name>A0A6J7MYZ9_9ZZZZ</name>
<dbReference type="Pfam" id="PF09995">
    <property type="entry name" value="MPAB_Lcp_cat"/>
    <property type="match status" value="1"/>
</dbReference>
<accession>A0A6J7MYZ9</accession>
<reference evidence="2" key="1">
    <citation type="submission" date="2020-05" db="EMBL/GenBank/DDBJ databases">
        <authorList>
            <person name="Chiriac C."/>
            <person name="Salcher M."/>
            <person name="Ghai R."/>
            <person name="Kavagutti S V."/>
        </authorList>
    </citation>
    <scope>NUCLEOTIDE SEQUENCE</scope>
</reference>
<dbReference type="AlphaFoldDB" id="A0A6J7MYZ9"/>
<proteinExistence type="predicted"/>
<gene>
    <name evidence="2" type="ORF">UFOPK4010_00286</name>
</gene>
<dbReference type="GO" id="GO:0016491">
    <property type="term" value="F:oxidoreductase activity"/>
    <property type="evidence" value="ECO:0007669"/>
    <property type="project" value="InterPro"/>
</dbReference>
<dbReference type="EMBL" id="CAFBOU010000013">
    <property type="protein sequence ID" value="CAB4985987.1"/>
    <property type="molecule type" value="Genomic_DNA"/>
</dbReference>
<dbReference type="InterPro" id="IPR018713">
    <property type="entry name" value="MPAB/Lcp_cat_dom"/>
</dbReference>
<organism evidence="2">
    <name type="scientific">freshwater metagenome</name>
    <dbReference type="NCBI Taxonomy" id="449393"/>
    <lineage>
        <taxon>unclassified sequences</taxon>
        <taxon>metagenomes</taxon>
        <taxon>ecological metagenomes</taxon>
    </lineage>
</organism>
<dbReference type="PANTHER" id="PTHR36151">
    <property type="entry name" value="BLR2777 PROTEIN"/>
    <property type="match status" value="1"/>
</dbReference>
<evidence type="ECO:0000313" key="2">
    <source>
        <dbReference type="EMBL" id="CAB4985987.1"/>
    </source>
</evidence>
<sequence>MEMFSTKPDPRGLFAPTTIAWRIHSDPAMAVGGIRALLQQALHPEAMDGVAKNSNFREDAWGRLQRTGDYVSTITFGSSEESLTLAARVRKIHTSLGLDDQHLLLWVHMSMVDSFLDIAIRSGVPISEAEADQYVAEMVVFAQIVGISVEKVPTSVSQMQKYFSDISAELRASDDAKRAALFLTIPPLPTAVRFATPAAPAWAALALLAASSLPAWARSLYGTPQIPGQNFATDLSLKAVRTTIGVIPDAILAPPIFKAALKRWEMVSVK</sequence>
<evidence type="ECO:0000259" key="1">
    <source>
        <dbReference type="Pfam" id="PF09995"/>
    </source>
</evidence>